<dbReference type="GO" id="GO:0030288">
    <property type="term" value="C:outer membrane-bounded periplasmic space"/>
    <property type="evidence" value="ECO:0007669"/>
    <property type="project" value="TreeGrafter"/>
</dbReference>
<dbReference type="Gene3D" id="3.40.50.1980">
    <property type="entry name" value="Nitrogenase molybdenum iron protein domain"/>
    <property type="match status" value="2"/>
</dbReference>
<dbReference type="PANTHER" id="PTHR30532:SF1">
    <property type="entry name" value="IRON(3+)-HYDROXAMATE-BINDING PROTEIN FHUD"/>
    <property type="match status" value="1"/>
</dbReference>
<dbReference type="GO" id="GO:1901678">
    <property type="term" value="P:iron coordination entity transport"/>
    <property type="evidence" value="ECO:0007669"/>
    <property type="project" value="UniProtKB-ARBA"/>
</dbReference>
<dbReference type="SUPFAM" id="SSF53807">
    <property type="entry name" value="Helical backbone' metal receptor"/>
    <property type="match status" value="1"/>
</dbReference>
<reference evidence="7 8" key="1">
    <citation type="submission" date="2017-05" db="EMBL/GenBank/DDBJ databases">
        <title>Complete genome sequence of Streptomyces sp. SCSIO 03032 revealed the diverse biosynthetic pathways for its bioactive secondary metabolites.</title>
        <authorList>
            <person name="Ma L."/>
            <person name="Zhu Y."/>
            <person name="Zhang W."/>
            <person name="Zhang G."/>
            <person name="Tian X."/>
            <person name="Zhang S."/>
            <person name="Zhang C."/>
        </authorList>
    </citation>
    <scope>NUCLEOTIDE SEQUENCE [LARGE SCALE GENOMIC DNA]</scope>
    <source>
        <strain evidence="7 8">SCSIO 03032</strain>
    </source>
</reference>
<dbReference type="Proteomes" id="UP000194218">
    <property type="component" value="Chromosome"/>
</dbReference>
<sequence>MRHPAATALAALALAATLAACGTTEEAAEDDTPAHSGDPITLTDARGEEVTLEGPAVRVAGTEWNVVEYLVSLGVQPVGVSDIEGFEQWNTAARLDDGVTDIGTRGEPSIDTLGTLDLDAVFVTDQLVEGAIEQIEETTPVIVVPGGNAEDPIGQMFENVDLVATATGTEDRAREIREEFDTALADGRAALADAGAEGATVAFSDAYRTGEAVTIRPFGEGSLIGAVLGELGFANAWSQVEGLEFDAVYGLGQTDVEGLTSLPDDTEFWYYGSGDNDPYGQTLVDNAVWTSLPFAADATRLPDGIWTFGGPAAMLQFVDAAVAAAS</sequence>
<dbReference type="PROSITE" id="PS51257">
    <property type="entry name" value="PROKAR_LIPOPROTEIN"/>
    <property type="match status" value="1"/>
</dbReference>
<evidence type="ECO:0000256" key="5">
    <source>
        <dbReference type="SAM" id="SignalP"/>
    </source>
</evidence>
<dbReference type="PANTHER" id="PTHR30532">
    <property type="entry name" value="IRON III DICITRATE-BINDING PERIPLASMIC PROTEIN"/>
    <property type="match status" value="1"/>
</dbReference>
<feature type="domain" description="Fe/B12 periplasmic-binding" evidence="6">
    <location>
        <begin position="58"/>
        <end position="326"/>
    </location>
</feature>
<accession>A0A1W7CVD5</accession>
<dbReference type="KEGG" id="smao:CAG99_07920"/>
<keyword evidence="8" id="KW-1185">Reference proteome</keyword>
<dbReference type="EMBL" id="CP021121">
    <property type="protein sequence ID" value="ARQ68794.1"/>
    <property type="molecule type" value="Genomic_DNA"/>
</dbReference>
<evidence type="ECO:0000256" key="2">
    <source>
        <dbReference type="ARBA" id="ARBA00008814"/>
    </source>
</evidence>
<organism evidence="7 8">
    <name type="scientific">Streptomyces marincola</name>
    <dbReference type="NCBI Taxonomy" id="2878388"/>
    <lineage>
        <taxon>Bacteria</taxon>
        <taxon>Bacillati</taxon>
        <taxon>Actinomycetota</taxon>
        <taxon>Actinomycetes</taxon>
        <taxon>Kitasatosporales</taxon>
        <taxon>Streptomycetaceae</taxon>
        <taxon>Streptomyces</taxon>
    </lineage>
</organism>
<keyword evidence="3" id="KW-0813">Transport</keyword>
<evidence type="ECO:0000313" key="8">
    <source>
        <dbReference type="Proteomes" id="UP000194218"/>
    </source>
</evidence>
<evidence type="ECO:0000256" key="3">
    <source>
        <dbReference type="ARBA" id="ARBA00022448"/>
    </source>
</evidence>
<dbReference type="PROSITE" id="PS50983">
    <property type="entry name" value="FE_B12_PBP"/>
    <property type="match status" value="1"/>
</dbReference>
<keyword evidence="4 5" id="KW-0732">Signal</keyword>
<evidence type="ECO:0000256" key="4">
    <source>
        <dbReference type="ARBA" id="ARBA00022729"/>
    </source>
</evidence>
<proteinExistence type="inferred from homology"/>
<dbReference type="InterPro" id="IPR051313">
    <property type="entry name" value="Bact_iron-sidero_bind"/>
</dbReference>
<evidence type="ECO:0000259" key="6">
    <source>
        <dbReference type="PROSITE" id="PS50983"/>
    </source>
</evidence>
<feature type="chain" id="PRO_5012981248" description="Fe/B12 periplasmic-binding domain-containing protein" evidence="5">
    <location>
        <begin position="28"/>
        <end position="326"/>
    </location>
</feature>
<comment type="subcellular location">
    <subcellularLocation>
        <location evidence="1">Cell envelope</location>
    </subcellularLocation>
</comment>
<dbReference type="OrthoDB" id="9793175at2"/>
<comment type="similarity">
    <text evidence="2">Belongs to the bacterial solute-binding protein 8 family.</text>
</comment>
<evidence type="ECO:0000256" key="1">
    <source>
        <dbReference type="ARBA" id="ARBA00004196"/>
    </source>
</evidence>
<dbReference type="Pfam" id="PF01497">
    <property type="entry name" value="Peripla_BP_2"/>
    <property type="match status" value="1"/>
</dbReference>
<dbReference type="AlphaFoldDB" id="A0A1W7CVD5"/>
<feature type="signal peptide" evidence="5">
    <location>
        <begin position="1"/>
        <end position="27"/>
    </location>
</feature>
<gene>
    <name evidence="7" type="ORF">CAG99_07920</name>
</gene>
<dbReference type="InterPro" id="IPR002491">
    <property type="entry name" value="ABC_transptr_periplasmic_BD"/>
</dbReference>
<name>A0A1W7CVD5_9ACTN</name>
<protein>
    <recommendedName>
        <fullName evidence="6">Fe/B12 periplasmic-binding domain-containing protein</fullName>
    </recommendedName>
</protein>
<evidence type="ECO:0000313" key="7">
    <source>
        <dbReference type="EMBL" id="ARQ68794.1"/>
    </source>
</evidence>
<dbReference type="RefSeq" id="WP_086158298.1">
    <property type="nucleotide sequence ID" value="NZ_CP021121.1"/>
</dbReference>